<sequence>MPKGLGRQNQAIYYVDCFVPRWRRVDDPSKGLLERQSLEDSCLIAECEDSSLSFRSAPVFSRPVPARQSRSTSSSGSETPPLSSDGLSVSGGSQSSIELDTAPS</sequence>
<dbReference type="STRING" id="946122.A0A0C2WEG4"/>
<evidence type="ECO:0000313" key="3">
    <source>
        <dbReference type="Proteomes" id="UP000054549"/>
    </source>
</evidence>
<proteinExistence type="predicted"/>
<protein>
    <submittedName>
        <fullName evidence="2">Uncharacterized protein</fullName>
    </submittedName>
</protein>
<accession>A0A0C2WEG4</accession>
<reference evidence="2 3" key="1">
    <citation type="submission" date="2014-04" db="EMBL/GenBank/DDBJ databases">
        <title>Evolutionary Origins and Diversification of the Mycorrhizal Mutualists.</title>
        <authorList>
            <consortium name="DOE Joint Genome Institute"/>
            <consortium name="Mycorrhizal Genomics Consortium"/>
            <person name="Kohler A."/>
            <person name="Kuo A."/>
            <person name="Nagy L.G."/>
            <person name="Floudas D."/>
            <person name="Copeland A."/>
            <person name="Barry K.W."/>
            <person name="Cichocki N."/>
            <person name="Veneault-Fourrey C."/>
            <person name="LaButti K."/>
            <person name="Lindquist E.A."/>
            <person name="Lipzen A."/>
            <person name="Lundell T."/>
            <person name="Morin E."/>
            <person name="Murat C."/>
            <person name="Riley R."/>
            <person name="Ohm R."/>
            <person name="Sun H."/>
            <person name="Tunlid A."/>
            <person name="Henrissat B."/>
            <person name="Grigoriev I.V."/>
            <person name="Hibbett D.S."/>
            <person name="Martin F."/>
        </authorList>
    </citation>
    <scope>NUCLEOTIDE SEQUENCE [LARGE SCALE GENOMIC DNA]</scope>
    <source>
        <strain evidence="2 3">Koide BX008</strain>
    </source>
</reference>
<dbReference type="InParanoid" id="A0A0C2WEG4"/>
<feature type="region of interest" description="Disordered" evidence="1">
    <location>
        <begin position="61"/>
        <end position="104"/>
    </location>
</feature>
<dbReference type="EMBL" id="KN818751">
    <property type="protein sequence ID" value="KIL54433.1"/>
    <property type="molecule type" value="Genomic_DNA"/>
</dbReference>
<dbReference type="HOGENOM" id="CLU_2249422_0_0_1"/>
<evidence type="ECO:0000256" key="1">
    <source>
        <dbReference type="SAM" id="MobiDB-lite"/>
    </source>
</evidence>
<evidence type="ECO:0000313" key="2">
    <source>
        <dbReference type="EMBL" id="KIL54433.1"/>
    </source>
</evidence>
<dbReference type="OrthoDB" id="3065499at2759"/>
<gene>
    <name evidence="2" type="ORF">M378DRAFT_18890</name>
</gene>
<dbReference type="Proteomes" id="UP000054549">
    <property type="component" value="Unassembled WGS sequence"/>
</dbReference>
<name>A0A0C2WEG4_AMAMK</name>
<dbReference type="AlphaFoldDB" id="A0A0C2WEG4"/>
<keyword evidence="3" id="KW-1185">Reference proteome</keyword>
<feature type="compositionally biased region" description="Low complexity" evidence="1">
    <location>
        <begin position="69"/>
        <end position="96"/>
    </location>
</feature>
<organism evidence="2 3">
    <name type="scientific">Amanita muscaria (strain Koide BX008)</name>
    <dbReference type="NCBI Taxonomy" id="946122"/>
    <lineage>
        <taxon>Eukaryota</taxon>
        <taxon>Fungi</taxon>
        <taxon>Dikarya</taxon>
        <taxon>Basidiomycota</taxon>
        <taxon>Agaricomycotina</taxon>
        <taxon>Agaricomycetes</taxon>
        <taxon>Agaricomycetidae</taxon>
        <taxon>Agaricales</taxon>
        <taxon>Pluteineae</taxon>
        <taxon>Amanitaceae</taxon>
        <taxon>Amanita</taxon>
    </lineage>
</organism>